<feature type="domain" description="Type I restriction modification DNA specificity" evidence="5">
    <location>
        <begin position="457"/>
        <end position="541"/>
    </location>
</feature>
<evidence type="ECO:0000256" key="3">
    <source>
        <dbReference type="ARBA" id="ARBA00023125"/>
    </source>
</evidence>
<name>A0A975ASK7_9GAMM</name>
<dbReference type="CDD" id="cd16961">
    <property type="entry name" value="RMtype1_S_TRD-CR_like"/>
    <property type="match status" value="1"/>
</dbReference>
<organism evidence="6 7">
    <name type="scientific">Agrilutibacter solisilvae</name>
    <dbReference type="NCBI Taxonomy" id="2763317"/>
    <lineage>
        <taxon>Bacteria</taxon>
        <taxon>Pseudomonadati</taxon>
        <taxon>Pseudomonadota</taxon>
        <taxon>Gammaproteobacteria</taxon>
        <taxon>Lysobacterales</taxon>
        <taxon>Lysobacteraceae</taxon>
        <taxon>Agrilutibacter</taxon>
    </lineage>
</organism>
<evidence type="ECO:0000256" key="2">
    <source>
        <dbReference type="ARBA" id="ARBA00022747"/>
    </source>
</evidence>
<keyword evidence="6" id="KW-0378">Hydrolase</keyword>
<evidence type="ECO:0000259" key="5">
    <source>
        <dbReference type="Pfam" id="PF01420"/>
    </source>
</evidence>
<dbReference type="InterPro" id="IPR051212">
    <property type="entry name" value="Type-I_RE_S_subunit"/>
</dbReference>
<dbReference type="REBASE" id="475671">
    <property type="entry name" value="S.LsoR19ORF15385P"/>
</dbReference>
<dbReference type="CDD" id="cd17253">
    <property type="entry name" value="RMtype1_S_Eco933I-TRD2-CR2_like"/>
    <property type="match status" value="1"/>
</dbReference>
<dbReference type="Gene3D" id="3.90.220.20">
    <property type="entry name" value="DNA methylase specificity domains"/>
    <property type="match status" value="2"/>
</dbReference>
<dbReference type="Proteomes" id="UP000639274">
    <property type="component" value="Chromosome"/>
</dbReference>
<accession>A0A975ASK7</accession>
<comment type="similarity">
    <text evidence="1">Belongs to the type-I restriction system S methylase family.</text>
</comment>
<dbReference type="InterPro" id="IPR000055">
    <property type="entry name" value="Restrct_endonuc_typeI_TRD"/>
</dbReference>
<dbReference type="GO" id="GO:0009307">
    <property type="term" value="P:DNA restriction-modification system"/>
    <property type="evidence" value="ECO:0007669"/>
    <property type="project" value="UniProtKB-KW"/>
</dbReference>
<dbReference type="Pfam" id="PF01420">
    <property type="entry name" value="Methylase_S"/>
    <property type="match status" value="2"/>
</dbReference>
<feature type="domain" description="Type I restriction modification DNA specificity" evidence="5">
    <location>
        <begin position="86"/>
        <end position="253"/>
    </location>
</feature>
<dbReference type="PANTHER" id="PTHR43140:SF1">
    <property type="entry name" value="TYPE I RESTRICTION ENZYME ECOKI SPECIFICITY SUBUNIT"/>
    <property type="match status" value="1"/>
</dbReference>
<proteinExistence type="inferred from homology"/>
<keyword evidence="6" id="KW-0540">Nuclease</keyword>
<gene>
    <name evidence="6" type="ORF">I8J32_015390</name>
</gene>
<dbReference type="AlphaFoldDB" id="A0A975ASK7"/>
<evidence type="ECO:0000256" key="1">
    <source>
        <dbReference type="ARBA" id="ARBA00010923"/>
    </source>
</evidence>
<dbReference type="SUPFAM" id="SSF116734">
    <property type="entry name" value="DNA methylase specificity domain"/>
    <property type="match status" value="2"/>
</dbReference>
<reference evidence="6 7" key="1">
    <citation type="submission" date="2021-03" db="EMBL/GenBank/DDBJ databases">
        <title>Lysobacter sp. nov. isolated from soil of gangwondo yeongwol, south Korea.</title>
        <authorList>
            <person name="Kim K.R."/>
            <person name="Kim K.H."/>
            <person name="Jeon C.O."/>
        </authorList>
    </citation>
    <scope>NUCLEOTIDE SEQUENCE [LARGE SCALE GENOMIC DNA]</scope>
    <source>
        <strain evidence="6 7">R19</strain>
    </source>
</reference>
<dbReference type="RefSeq" id="WP_200616027.1">
    <property type="nucleotide sequence ID" value="NZ_CP071518.1"/>
</dbReference>
<protein>
    <submittedName>
        <fullName evidence="6">Restriction endonuclease subunit S</fullName>
    </submittedName>
</protein>
<keyword evidence="4" id="KW-0175">Coiled coil</keyword>
<sequence>MTAQLVENMPLLAGAPNGIQRLRELILELAARGKLVPQDPRDAPARELLRDISKERSKLMAEGKIRKQKAQAEINDEGKPYELPAGWQWTRLAEVGHDWGQKTPNRDFTYIDVGSIDNAAGVIKDPQILTAKSAPSRARKLVRRGTVIYSTIRPYLLNVAVIDQDYAQEPIASTAFAVVHPYLAMPSRYFFWYLRSPVFVRYVESVQMGIAYPAINDGQFFSGLIPLPPLAEQHRIVDKVDELMALCDRLEARQEGAESVHAQLVRALLDSLTQAVDAEDFAASWQRLAEHFHTLFTTESSVDALKQAVLQLAVMGKLVPQDQGDEPASELLERISQRKAQLVAEGKVRKQTALPEVETNEWPYVLPSSWRWVRFGSISETRLGKMLDSAKNKGTLRPYLRNTNVQWFTFELDDLKKMRFEDQERHEYRVSPGDLVICEGGEPGRCAVWQSDVEEMFIQKALHRARPWLGVSPFFIQFCLKVGAQSGLLDRYFTGATIKHLSGEKLARYPIQLPPVAEQHRIVAKVNQLMALCDQLNARLSQARQMQEHLANALVEQAVA</sequence>
<evidence type="ECO:0000256" key="4">
    <source>
        <dbReference type="SAM" id="Coils"/>
    </source>
</evidence>
<dbReference type="GO" id="GO:0004519">
    <property type="term" value="F:endonuclease activity"/>
    <property type="evidence" value="ECO:0007669"/>
    <property type="project" value="UniProtKB-KW"/>
</dbReference>
<dbReference type="PANTHER" id="PTHR43140">
    <property type="entry name" value="TYPE-1 RESTRICTION ENZYME ECOKI SPECIFICITY PROTEIN"/>
    <property type="match status" value="1"/>
</dbReference>
<keyword evidence="2" id="KW-0680">Restriction system</keyword>
<evidence type="ECO:0000313" key="6">
    <source>
        <dbReference type="EMBL" id="QSX78070.1"/>
    </source>
</evidence>
<dbReference type="KEGG" id="lsf:I8J32_015390"/>
<keyword evidence="6" id="KW-0255">Endonuclease</keyword>
<evidence type="ECO:0000313" key="7">
    <source>
        <dbReference type="Proteomes" id="UP000639274"/>
    </source>
</evidence>
<dbReference type="InterPro" id="IPR044946">
    <property type="entry name" value="Restrct_endonuc_typeI_TRD_sf"/>
</dbReference>
<dbReference type="GO" id="GO:0003677">
    <property type="term" value="F:DNA binding"/>
    <property type="evidence" value="ECO:0007669"/>
    <property type="project" value="UniProtKB-KW"/>
</dbReference>
<keyword evidence="3" id="KW-0238">DNA-binding</keyword>
<dbReference type="EMBL" id="CP071518">
    <property type="protein sequence ID" value="QSX78070.1"/>
    <property type="molecule type" value="Genomic_DNA"/>
</dbReference>
<keyword evidence="7" id="KW-1185">Reference proteome</keyword>
<feature type="coiled-coil region" evidence="4">
    <location>
        <begin position="526"/>
        <end position="553"/>
    </location>
</feature>